<keyword evidence="6 10" id="KW-0594">Phospholipid biosynthesis</keyword>
<evidence type="ECO:0000256" key="2">
    <source>
        <dbReference type="ARBA" id="ARBA00022490"/>
    </source>
</evidence>
<evidence type="ECO:0000256" key="6">
    <source>
        <dbReference type="ARBA" id="ARBA00023209"/>
    </source>
</evidence>
<keyword evidence="4 10" id="KW-0808">Transferase</keyword>
<dbReference type="RefSeq" id="WP_109603730.1">
    <property type="nucleotide sequence ID" value="NZ_JAMHJO010000001.1"/>
</dbReference>
<dbReference type="GO" id="GO:0005737">
    <property type="term" value="C:cytoplasm"/>
    <property type="evidence" value="ECO:0007669"/>
    <property type="project" value="UniProtKB-SubCell"/>
</dbReference>
<evidence type="ECO:0000313" key="11">
    <source>
        <dbReference type="EMBL" id="PWJ96107.1"/>
    </source>
</evidence>
<keyword evidence="3 10" id="KW-0444">Lipid biosynthesis</keyword>
<dbReference type="InterPro" id="IPR012281">
    <property type="entry name" value="Phospholipid_synth_PlsX-like"/>
</dbReference>
<comment type="subunit">
    <text evidence="9 10">Homodimer. Probably interacts with PlsY.</text>
</comment>
<comment type="catalytic activity">
    <reaction evidence="1 10">
        <text>a fatty acyl-[ACP] + phosphate = an acyl phosphate + holo-[ACP]</text>
        <dbReference type="Rhea" id="RHEA:42292"/>
        <dbReference type="Rhea" id="RHEA-COMP:9685"/>
        <dbReference type="Rhea" id="RHEA-COMP:14125"/>
        <dbReference type="ChEBI" id="CHEBI:43474"/>
        <dbReference type="ChEBI" id="CHEBI:59918"/>
        <dbReference type="ChEBI" id="CHEBI:64479"/>
        <dbReference type="ChEBI" id="CHEBI:138651"/>
        <dbReference type="EC" id="2.3.1.274"/>
    </reaction>
</comment>
<dbReference type="PANTHER" id="PTHR30100">
    <property type="entry name" value="FATTY ACID/PHOSPHOLIPID SYNTHESIS PROTEIN PLSX"/>
    <property type="match status" value="1"/>
</dbReference>
<dbReference type="AlphaFoldDB" id="A0AA45C8G3"/>
<sequence>MSKIRIGLDLYGGDNAPESTIQGAIFAFENKFLEDAELVIVGETTEEDKKKLQKYNVSYLEGKNLVDNTTKPTQILKLKESSIYIGCQNMKNSNLNAFVSAGNTGALLTAGTFVAGRLKGIKRPALALALPGKNGKPRILVDAGANAEVKAEHYFDFAREGIAYAKFLGIENPRVGIINIGTEEEKGPQLVKEAAEVLKENNINYIGFVEAREIFDDRFDVLLTDGFTGNNILKTIEGTAYYILNELKSSIKSGGLFTKLGALMMKGSLYSLKGKIDYRQYGGTFFLGVNGHLVKAHGSSDSEAIANALYVAYKASKEDLLSNILI</sequence>
<evidence type="ECO:0000313" key="12">
    <source>
        <dbReference type="Proteomes" id="UP000245921"/>
    </source>
</evidence>
<accession>A0AA45C8G3</accession>
<comment type="subcellular location">
    <subcellularLocation>
        <location evidence="10">Cytoplasm</location>
    </subcellularLocation>
    <text evidence="10">Associated with the membrane possibly through PlsY.</text>
</comment>
<dbReference type="GO" id="GO:0043811">
    <property type="term" value="F:phosphate:acyl-[acyl carrier protein] acyltransferase activity"/>
    <property type="evidence" value="ECO:0007669"/>
    <property type="project" value="UniProtKB-UniRule"/>
</dbReference>
<evidence type="ECO:0000256" key="10">
    <source>
        <dbReference type="HAMAP-Rule" id="MF_00019"/>
    </source>
</evidence>
<dbReference type="PANTHER" id="PTHR30100:SF1">
    <property type="entry name" value="PHOSPHATE ACYLTRANSFERASE"/>
    <property type="match status" value="1"/>
</dbReference>
<keyword evidence="7 10" id="KW-1208">Phospholipid metabolism</keyword>
<dbReference type="Pfam" id="PF02504">
    <property type="entry name" value="FA_synthesis"/>
    <property type="match status" value="1"/>
</dbReference>
<dbReference type="HAMAP" id="MF_00019">
    <property type="entry name" value="PlsX"/>
    <property type="match status" value="1"/>
</dbReference>
<dbReference type="SUPFAM" id="SSF53659">
    <property type="entry name" value="Isocitrate/Isopropylmalate dehydrogenase-like"/>
    <property type="match status" value="1"/>
</dbReference>
<comment type="function">
    <text evidence="10">Catalyzes the reversible formation of acyl-phosphate (acyl-PO(4)) from acyl-[acyl-carrier-protein] (acyl-ACP). This enzyme utilizes acyl-ACP as fatty acyl donor, but not acyl-CoA.</text>
</comment>
<comment type="caution">
    <text evidence="11">The sequence shown here is derived from an EMBL/GenBank/DDBJ whole genome shotgun (WGS) entry which is preliminary data.</text>
</comment>
<evidence type="ECO:0000256" key="3">
    <source>
        <dbReference type="ARBA" id="ARBA00022516"/>
    </source>
</evidence>
<keyword evidence="12" id="KW-1185">Reference proteome</keyword>
<dbReference type="EC" id="2.3.1.274" evidence="8 10"/>
<proteinExistence type="inferred from homology"/>
<keyword evidence="11" id="KW-0012">Acyltransferase</keyword>
<evidence type="ECO:0000256" key="7">
    <source>
        <dbReference type="ARBA" id="ARBA00023264"/>
    </source>
</evidence>
<dbReference type="EMBL" id="QGGI01000002">
    <property type="protein sequence ID" value="PWJ96107.1"/>
    <property type="molecule type" value="Genomic_DNA"/>
</dbReference>
<evidence type="ECO:0000256" key="9">
    <source>
        <dbReference type="ARBA" id="ARBA00046608"/>
    </source>
</evidence>
<dbReference type="InterPro" id="IPR003664">
    <property type="entry name" value="FA_synthesis"/>
</dbReference>
<name>A0AA45C8G3_9BACT</name>
<keyword evidence="2 10" id="KW-0963">Cytoplasm</keyword>
<dbReference type="NCBIfam" id="TIGR00182">
    <property type="entry name" value="plsX"/>
    <property type="match status" value="1"/>
</dbReference>
<dbReference type="PIRSF" id="PIRSF002465">
    <property type="entry name" value="Phsphlp_syn_PlsX"/>
    <property type="match status" value="1"/>
</dbReference>
<organism evidence="11 12">
    <name type="scientific">Oceanotoga teriensis</name>
    <dbReference type="NCBI Taxonomy" id="515440"/>
    <lineage>
        <taxon>Bacteria</taxon>
        <taxon>Thermotogati</taxon>
        <taxon>Thermotogota</taxon>
        <taxon>Thermotogae</taxon>
        <taxon>Petrotogales</taxon>
        <taxon>Petrotogaceae</taxon>
        <taxon>Oceanotoga</taxon>
    </lineage>
</organism>
<dbReference type="Proteomes" id="UP000245921">
    <property type="component" value="Unassembled WGS sequence"/>
</dbReference>
<dbReference type="Gene3D" id="3.40.718.10">
    <property type="entry name" value="Isopropylmalate Dehydrogenase"/>
    <property type="match status" value="1"/>
</dbReference>
<evidence type="ECO:0000256" key="1">
    <source>
        <dbReference type="ARBA" id="ARBA00001232"/>
    </source>
</evidence>
<dbReference type="GO" id="GO:0006633">
    <property type="term" value="P:fatty acid biosynthetic process"/>
    <property type="evidence" value="ECO:0007669"/>
    <property type="project" value="UniProtKB-UniRule"/>
</dbReference>
<dbReference type="GO" id="GO:0008654">
    <property type="term" value="P:phospholipid biosynthetic process"/>
    <property type="evidence" value="ECO:0007669"/>
    <property type="project" value="UniProtKB-KW"/>
</dbReference>
<keyword evidence="5 10" id="KW-0443">Lipid metabolism</keyword>
<evidence type="ECO:0000256" key="5">
    <source>
        <dbReference type="ARBA" id="ARBA00023098"/>
    </source>
</evidence>
<comment type="similarity">
    <text evidence="10">Belongs to the PlsX family.</text>
</comment>
<protein>
    <recommendedName>
        <fullName evidence="8 10">Phosphate acyltransferase</fullName>
        <ecNumber evidence="8 10">2.3.1.274</ecNumber>
    </recommendedName>
    <alternativeName>
        <fullName evidence="10">Acyl-ACP phosphotransacylase</fullName>
    </alternativeName>
    <alternativeName>
        <fullName evidence="10">Acyl-[acyl-carrier-protein]--phosphate acyltransferase</fullName>
    </alternativeName>
    <alternativeName>
        <fullName evidence="10">Phosphate-acyl-ACP acyltransferase</fullName>
    </alternativeName>
</protein>
<comment type="pathway">
    <text evidence="10">Lipid metabolism; phospholipid metabolism.</text>
</comment>
<evidence type="ECO:0000256" key="4">
    <source>
        <dbReference type="ARBA" id="ARBA00022679"/>
    </source>
</evidence>
<reference evidence="11 12" key="1">
    <citation type="submission" date="2018-05" db="EMBL/GenBank/DDBJ databases">
        <title>Genomic Encyclopedia of Type Strains, Phase IV (KMG-IV): sequencing the most valuable type-strain genomes for metagenomic binning, comparative biology and taxonomic classification.</title>
        <authorList>
            <person name="Goeker M."/>
        </authorList>
    </citation>
    <scope>NUCLEOTIDE SEQUENCE [LARGE SCALE GENOMIC DNA]</scope>
    <source>
        <strain evidence="11 12">DSM 24906</strain>
    </source>
</reference>
<gene>
    <name evidence="10" type="primary">plsX</name>
    <name evidence="11" type="ORF">C7380_10214</name>
</gene>
<evidence type="ECO:0000256" key="8">
    <source>
        <dbReference type="ARBA" id="ARBA00024069"/>
    </source>
</evidence>